<dbReference type="AlphaFoldDB" id="A0A1E7KSC5"/>
<sequence length="463" mass="49336">MSTEHSGRSHGAAAPRTLADDLRTRDDAALAGLLRTRPDLLSPVPNDLTQLATRAGTRASVVRAVERLDRFALQTAEAIAVAPDPCTYGVLEALLTGDPGAVDPETAEAVAAELPRALRTLREQALLWGGEDRLHLVRTVRELLSPTPSSPSPTGLGPTLAEATAGMSPGRLQDILATVGLPATHDPVSALAGLVALFADRARTEALLEGAPVESLAMLEKLRWGPPYGSVQTDSPSAPVTWLLDRGLLVRTAPRTVVLPREVALHLRAGRAHREVEPLPPAPVVRREYPPETADETAAGQALAALGTLEDLLSSWETEPPSVLRAGGLGVRDLKRTATALDLPEPTAVFWIELAYAAGLLASDNEPDECYAPTPAYDEWLRLPAHERWSHVVLRWLTGTRVPGLVGTRDAKGRGLAALGQGLDRGLTADVRRRTLELLAGLAPGAAPAQQSVLARLRWERPL</sequence>
<evidence type="ECO:0000313" key="3">
    <source>
        <dbReference type="Proteomes" id="UP000176005"/>
    </source>
</evidence>
<dbReference type="GO" id="GO:0003677">
    <property type="term" value="F:DNA binding"/>
    <property type="evidence" value="ECO:0007669"/>
    <property type="project" value="UniProtKB-KW"/>
</dbReference>
<keyword evidence="2" id="KW-0238">DNA-binding</keyword>
<feature type="region of interest" description="Disordered" evidence="1">
    <location>
        <begin position="1"/>
        <end position="20"/>
    </location>
</feature>
<dbReference type="EMBL" id="LJGW01000591">
    <property type="protein sequence ID" value="OEV06804.1"/>
    <property type="molecule type" value="Genomic_DNA"/>
</dbReference>
<reference evidence="2 3" key="1">
    <citation type="journal article" date="2016" name="Front. Microbiol.">
        <title>Comparative Genomics Analysis of Streptomyces Species Reveals Their Adaptation to the Marine Environment and Their Diversity at the Genomic Level.</title>
        <authorList>
            <person name="Tian X."/>
            <person name="Zhang Z."/>
            <person name="Yang T."/>
            <person name="Chen M."/>
            <person name="Li J."/>
            <person name="Chen F."/>
            <person name="Yang J."/>
            <person name="Li W."/>
            <person name="Zhang B."/>
            <person name="Zhang Z."/>
            <person name="Wu J."/>
            <person name="Zhang C."/>
            <person name="Long L."/>
            <person name="Xiao J."/>
        </authorList>
    </citation>
    <scope>NUCLEOTIDE SEQUENCE [LARGE SCALE GENOMIC DNA]</scope>
    <source>
        <strain evidence="2 3">SCSIO 10429</strain>
    </source>
</reference>
<name>A0A1E7KSC5_9ACTN</name>
<proteinExistence type="predicted"/>
<evidence type="ECO:0000313" key="2">
    <source>
        <dbReference type="EMBL" id="OEV06804.1"/>
    </source>
</evidence>
<accession>A0A1E7KSC5</accession>
<feature type="non-terminal residue" evidence="2">
    <location>
        <position position="463"/>
    </location>
</feature>
<organism evidence="2 3">
    <name type="scientific">Streptomyces nanshensis</name>
    <dbReference type="NCBI Taxonomy" id="518642"/>
    <lineage>
        <taxon>Bacteria</taxon>
        <taxon>Bacillati</taxon>
        <taxon>Actinomycetota</taxon>
        <taxon>Actinomycetes</taxon>
        <taxon>Kitasatosporales</taxon>
        <taxon>Streptomycetaceae</taxon>
        <taxon>Streptomyces</taxon>
    </lineage>
</organism>
<evidence type="ECO:0000256" key="1">
    <source>
        <dbReference type="SAM" id="MobiDB-lite"/>
    </source>
</evidence>
<comment type="caution">
    <text evidence="2">The sequence shown here is derived from an EMBL/GenBank/DDBJ whole genome shotgun (WGS) entry which is preliminary data.</text>
</comment>
<protein>
    <submittedName>
        <fullName evidence="2">DNA-binding protein</fullName>
    </submittedName>
</protein>
<gene>
    <name evidence="2" type="ORF">AN218_29945</name>
</gene>
<dbReference type="Proteomes" id="UP000176005">
    <property type="component" value="Unassembled WGS sequence"/>
</dbReference>
<keyword evidence="3" id="KW-1185">Reference proteome</keyword>